<dbReference type="Proteomes" id="UP001054945">
    <property type="component" value="Unassembled WGS sequence"/>
</dbReference>
<name>A0AAV4M4Q0_CAEEX</name>
<keyword evidence="2" id="KW-1185">Reference proteome</keyword>
<reference evidence="1 2" key="1">
    <citation type="submission" date="2021-06" db="EMBL/GenBank/DDBJ databases">
        <title>Caerostris extrusa draft genome.</title>
        <authorList>
            <person name="Kono N."/>
            <person name="Arakawa K."/>
        </authorList>
    </citation>
    <scope>NUCLEOTIDE SEQUENCE [LARGE SCALE GENOMIC DNA]</scope>
</reference>
<protein>
    <submittedName>
        <fullName evidence="1">Uncharacterized protein</fullName>
    </submittedName>
</protein>
<dbReference type="AlphaFoldDB" id="A0AAV4M4Q0"/>
<comment type="caution">
    <text evidence="1">The sequence shown here is derived from an EMBL/GenBank/DDBJ whole genome shotgun (WGS) entry which is preliminary data.</text>
</comment>
<organism evidence="1 2">
    <name type="scientific">Caerostris extrusa</name>
    <name type="common">Bark spider</name>
    <name type="synonym">Caerostris bankana</name>
    <dbReference type="NCBI Taxonomy" id="172846"/>
    <lineage>
        <taxon>Eukaryota</taxon>
        <taxon>Metazoa</taxon>
        <taxon>Ecdysozoa</taxon>
        <taxon>Arthropoda</taxon>
        <taxon>Chelicerata</taxon>
        <taxon>Arachnida</taxon>
        <taxon>Araneae</taxon>
        <taxon>Araneomorphae</taxon>
        <taxon>Entelegynae</taxon>
        <taxon>Araneoidea</taxon>
        <taxon>Araneidae</taxon>
        <taxon>Caerostris</taxon>
    </lineage>
</organism>
<accession>A0AAV4M4Q0</accession>
<dbReference type="EMBL" id="BPLR01019374">
    <property type="protein sequence ID" value="GIX67097.1"/>
    <property type="molecule type" value="Genomic_DNA"/>
</dbReference>
<sequence>MGSRKIAAEIREKWQYRKKEVCVRFQKNLPEGERTPSEEAQEPRCELRISNYFLVGNGDDSFQDFPVKHRALSRDIWTFNVKTLVSIKYGLIIALKTWWPNGLNIHWH</sequence>
<evidence type="ECO:0000313" key="2">
    <source>
        <dbReference type="Proteomes" id="UP001054945"/>
    </source>
</evidence>
<evidence type="ECO:0000313" key="1">
    <source>
        <dbReference type="EMBL" id="GIX67097.1"/>
    </source>
</evidence>
<proteinExistence type="predicted"/>
<gene>
    <name evidence="1" type="ORF">CEXT_214961</name>
</gene>